<dbReference type="PANTHER" id="PTHR47526:SF3">
    <property type="entry name" value="PHD-TYPE DOMAIN-CONTAINING PROTEIN"/>
    <property type="match status" value="1"/>
</dbReference>
<dbReference type="Gene3D" id="3.90.320.10">
    <property type="match status" value="1"/>
</dbReference>
<feature type="region of interest" description="Disordered" evidence="5">
    <location>
        <begin position="585"/>
        <end position="658"/>
    </location>
</feature>
<organism evidence="8 9">
    <name type="scientific">Branchiostoma lanceolatum</name>
    <name type="common">Common lancelet</name>
    <name type="synonym">Amphioxus lanceolatum</name>
    <dbReference type="NCBI Taxonomy" id="7740"/>
    <lineage>
        <taxon>Eukaryota</taxon>
        <taxon>Metazoa</taxon>
        <taxon>Chordata</taxon>
        <taxon>Cephalochordata</taxon>
        <taxon>Leptocardii</taxon>
        <taxon>Amphioxiformes</taxon>
        <taxon>Branchiostomatidae</taxon>
        <taxon>Branchiostoma</taxon>
    </lineage>
</organism>
<name>A0A8K0A1A1_BRALA</name>
<evidence type="ECO:0000256" key="5">
    <source>
        <dbReference type="SAM" id="MobiDB-lite"/>
    </source>
</evidence>
<dbReference type="InterPro" id="IPR019787">
    <property type="entry name" value="Znf_PHD-finger"/>
</dbReference>
<evidence type="ECO:0000256" key="1">
    <source>
        <dbReference type="ARBA" id="ARBA00022723"/>
    </source>
</evidence>
<accession>A0A8K0A1A1</accession>
<protein>
    <submittedName>
        <fullName evidence="8">Hypp3737 protein</fullName>
    </submittedName>
</protein>
<dbReference type="Pfam" id="PF09588">
    <property type="entry name" value="YqaJ"/>
    <property type="match status" value="1"/>
</dbReference>
<dbReference type="PROSITE" id="PS01359">
    <property type="entry name" value="ZF_PHD_1"/>
    <property type="match status" value="1"/>
</dbReference>
<dbReference type="InterPro" id="IPR011604">
    <property type="entry name" value="PDDEXK-like_dom_sf"/>
</dbReference>
<dbReference type="SMART" id="SM00249">
    <property type="entry name" value="PHD"/>
    <property type="match status" value="1"/>
</dbReference>
<feature type="compositionally biased region" description="Basic residues" evidence="5">
    <location>
        <begin position="649"/>
        <end position="658"/>
    </location>
</feature>
<dbReference type="EMBL" id="OV696691">
    <property type="protein sequence ID" value="CAH1267383.1"/>
    <property type="molecule type" value="Genomic_DNA"/>
</dbReference>
<dbReference type="SUPFAM" id="SSF57903">
    <property type="entry name" value="FYVE/PHD zinc finger"/>
    <property type="match status" value="1"/>
</dbReference>
<dbReference type="InterPro" id="IPR001965">
    <property type="entry name" value="Znf_PHD"/>
</dbReference>
<dbReference type="Proteomes" id="UP000838412">
    <property type="component" value="Chromosome 6"/>
</dbReference>
<keyword evidence="2 4" id="KW-0863">Zinc-finger</keyword>
<dbReference type="Gene3D" id="3.30.40.10">
    <property type="entry name" value="Zinc/RING finger domain, C3HC4 (zinc finger)"/>
    <property type="match status" value="1"/>
</dbReference>
<evidence type="ECO:0000313" key="9">
    <source>
        <dbReference type="Proteomes" id="UP000838412"/>
    </source>
</evidence>
<dbReference type="GO" id="GO:0006281">
    <property type="term" value="P:DNA repair"/>
    <property type="evidence" value="ECO:0007669"/>
    <property type="project" value="UniProtKB-ARBA"/>
</dbReference>
<gene>
    <name evidence="8" type="primary">Hypp3737</name>
    <name evidence="8" type="ORF">BLAG_LOCUS20758</name>
</gene>
<proteinExistence type="predicted"/>
<dbReference type="InterPro" id="IPR007527">
    <property type="entry name" value="Znf_SWIM"/>
</dbReference>
<sequence length="720" mass="80175">MAGVPSTSTDTGDTTTLDHFKLWHKDRLVAYLRERGLPVTGDVNSLKALAFGATVMRAPLVPTPQEEQQKRCEDYRSLLTIDGKKVPDPLVDLKSGWQTEGEGMQHWPPTMYADMAEYLVASGEVDLRKRLMGDYKDGKAFSYFDANFIHEVLYHPISDDSDVCFVKSTSARSQRRNDEAHQVWVALQKSTGKVRTAYCSCFAGLGSSCNHVAGVLFKMDHAWTEGITNKSCTSKPAEWPQPKKGGSTDAKKIKNMEWWSPNWSKGKKKQPINTPTRRLFSPTKNASPPSLEGLMSDLYVSSKDACAFKYAMPTTTNAYPVEDDINVEEVIDLVTCESVPLPLSELIKLPTLPTFSTEQVNALVEATMEQSSNPTWRQQRIGRVTASVARSVMVMAKKVQSDALIAQGILDGILGRKKETTVQEDDLDAIKFGRHMEPIAREAYIKVMRSTGHKGLTAQETGLFVLKDQIYIGASPDGLVTCQCCEPPNGLLEIKCPYSIAWADPKAIPPSYLRNKEGPLALRHMHGYYSQVQMQMMVTNTEWCDFFVYTNHGYYLERVLADKKHQEELRAAASVVFEQLIRPGLQHPSQNTTDASGSLHGDTQSPSKDHETPGNVDCPESAHPVSTPADTVHPPESTSRDDPPAPPPAKKRRVTAMRQKKKAGPIYLCGICNSDCVDDVEDEDENSVACDICNRWFHWGCVGFETDDLSDDWYCDECQK</sequence>
<dbReference type="OrthoDB" id="10035901at2759"/>
<dbReference type="InterPro" id="IPR019786">
    <property type="entry name" value="Zinc_finger_PHD-type_CS"/>
</dbReference>
<feature type="compositionally biased region" description="Polar residues" evidence="5">
    <location>
        <begin position="587"/>
        <end position="606"/>
    </location>
</feature>
<keyword evidence="9" id="KW-1185">Reference proteome</keyword>
<dbReference type="PROSITE" id="PS50966">
    <property type="entry name" value="ZF_SWIM"/>
    <property type="match status" value="1"/>
</dbReference>
<dbReference type="InterPro" id="IPR013083">
    <property type="entry name" value="Znf_RING/FYVE/PHD"/>
</dbReference>
<dbReference type="InterPro" id="IPR011011">
    <property type="entry name" value="Znf_FYVE_PHD"/>
</dbReference>
<dbReference type="CDD" id="cd22343">
    <property type="entry name" value="PDDEXK_lambda_exonuclease-like"/>
    <property type="match status" value="1"/>
</dbReference>
<evidence type="ECO:0000256" key="4">
    <source>
        <dbReference type="PROSITE-ProRule" id="PRU00325"/>
    </source>
</evidence>
<evidence type="ECO:0000259" key="7">
    <source>
        <dbReference type="PROSITE" id="PS50966"/>
    </source>
</evidence>
<feature type="region of interest" description="Disordered" evidence="5">
    <location>
        <begin position="264"/>
        <end position="286"/>
    </location>
</feature>
<dbReference type="InterPro" id="IPR011335">
    <property type="entry name" value="Restrct_endonuc-II-like"/>
</dbReference>
<dbReference type="InterPro" id="IPR019080">
    <property type="entry name" value="YqaJ_viral_recombinase"/>
</dbReference>
<evidence type="ECO:0000259" key="6">
    <source>
        <dbReference type="PROSITE" id="PS50016"/>
    </source>
</evidence>
<feature type="compositionally biased region" description="Polar residues" evidence="5">
    <location>
        <begin position="271"/>
        <end position="286"/>
    </location>
</feature>
<dbReference type="SUPFAM" id="SSF52980">
    <property type="entry name" value="Restriction endonuclease-like"/>
    <property type="match status" value="1"/>
</dbReference>
<evidence type="ECO:0000256" key="2">
    <source>
        <dbReference type="ARBA" id="ARBA00022771"/>
    </source>
</evidence>
<feature type="domain" description="SWIM-type" evidence="7">
    <location>
        <begin position="183"/>
        <end position="220"/>
    </location>
</feature>
<dbReference type="GO" id="GO:0008270">
    <property type="term" value="F:zinc ion binding"/>
    <property type="evidence" value="ECO:0007669"/>
    <property type="project" value="UniProtKB-KW"/>
</dbReference>
<keyword evidence="3" id="KW-0862">Zinc</keyword>
<evidence type="ECO:0000256" key="3">
    <source>
        <dbReference type="ARBA" id="ARBA00022833"/>
    </source>
</evidence>
<dbReference type="PROSITE" id="PS50016">
    <property type="entry name" value="ZF_PHD_2"/>
    <property type="match status" value="1"/>
</dbReference>
<keyword evidence="1" id="KW-0479">Metal-binding</keyword>
<dbReference type="PANTHER" id="PTHR47526">
    <property type="entry name" value="ATP-DEPENDENT DNA HELICASE"/>
    <property type="match status" value="1"/>
</dbReference>
<dbReference type="AlphaFoldDB" id="A0A8K0A1A1"/>
<evidence type="ECO:0000313" key="8">
    <source>
        <dbReference type="EMBL" id="CAH1267383.1"/>
    </source>
</evidence>
<reference evidence="8" key="1">
    <citation type="submission" date="2022-01" db="EMBL/GenBank/DDBJ databases">
        <authorList>
            <person name="Braso-Vives M."/>
        </authorList>
    </citation>
    <scope>NUCLEOTIDE SEQUENCE</scope>
</reference>
<feature type="domain" description="PHD-type" evidence="6">
    <location>
        <begin position="666"/>
        <end position="720"/>
    </location>
</feature>
<dbReference type="Pfam" id="PF00628">
    <property type="entry name" value="PHD"/>
    <property type="match status" value="1"/>
</dbReference>